<dbReference type="InterPro" id="IPR006680">
    <property type="entry name" value="Amidohydro-rel"/>
</dbReference>
<accession>A0A132PNI7</accession>
<organism evidence="6 7">
    <name type="scientific">Mycolicibacterium wolinskyi</name>
    <dbReference type="NCBI Taxonomy" id="59750"/>
    <lineage>
        <taxon>Bacteria</taxon>
        <taxon>Bacillati</taxon>
        <taxon>Actinomycetota</taxon>
        <taxon>Actinomycetes</taxon>
        <taxon>Mycobacteriales</taxon>
        <taxon>Mycobacteriaceae</taxon>
        <taxon>Mycolicibacterium</taxon>
    </lineage>
</organism>
<keyword evidence="3" id="KW-0378">Hydrolase</keyword>
<reference evidence="6 7" key="1">
    <citation type="submission" date="2015-07" db="EMBL/GenBank/DDBJ databases">
        <title>A draft genome sequence of Mycobacterium wolinskyi.</title>
        <authorList>
            <person name="de Man T.J."/>
            <person name="Perry K.A."/>
            <person name="Coulliette A.D."/>
            <person name="Jensen B."/>
            <person name="Toney N.C."/>
            <person name="Limbago B.M."/>
            <person name="Noble-Wang J."/>
        </authorList>
    </citation>
    <scope>NUCLEOTIDE SEQUENCE [LARGE SCALE GENOMIC DNA]</scope>
    <source>
        <strain evidence="6 7">CDC_01</strain>
    </source>
</reference>
<keyword evidence="2" id="KW-0479">Metal-binding</keyword>
<dbReference type="Gene3D" id="2.30.40.10">
    <property type="entry name" value="Urease, subunit C, domain 1"/>
    <property type="match status" value="1"/>
</dbReference>
<proteinExistence type="predicted"/>
<dbReference type="InterPro" id="IPR032466">
    <property type="entry name" value="Metal_Hydrolase"/>
</dbReference>
<name>A0A132PNI7_9MYCO</name>
<dbReference type="Pfam" id="PF01979">
    <property type="entry name" value="Amidohydro_1"/>
    <property type="match status" value="1"/>
</dbReference>
<dbReference type="PATRIC" id="fig|59750.3.peg.6275"/>
<evidence type="ECO:0000259" key="5">
    <source>
        <dbReference type="Pfam" id="PF01979"/>
    </source>
</evidence>
<dbReference type="GO" id="GO:0006147">
    <property type="term" value="P:guanine catabolic process"/>
    <property type="evidence" value="ECO:0007669"/>
    <property type="project" value="UniProtKB-UniPathway"/>
</dbReference>
<keyword evidence="4" id="KW-0862">Zinc</keyword>
<dbReference type="NCBIfam" id="NF006679">
    <property type="entry name" value="PRK09228.1"/>
    <property type="match status" value="1"/>
</dbReference>
<dbReference type="Proteomes" id="UP000070612">
    <property type="component" value="Unassembled WGS sequence"/>
</dbReference>
<feature type="domain" description="Amidohydrolase-related" evidence="5">
    <location>
        <begin position="64"/>
        <end position="451"/>
    </location>
</feature>
<evidence type="ECO:0000256" key="4">
    <source>
        <dbReference type="ARBA" id="ARBA00022833"/>
    </source>
</evidence>
<protein>
    <submittedName>
        <fullName evidence="6">Guanine deaminase</fullName>
    </submittedName>
</protein>
<keyword evidence="7" id="KW-1185">Reference proteome</keyword>
<evidence type="ECO:0000256" key="1">
    <source>
        <dbReference type="ARBA" id="ARBA00001947"/>
    </source>
</evidence>
<dbReference type="Gene3D" id="3.20.20.140">
    <property type="entry name" value="Metal-dependent hydrolases"/>
    <property type="match status" value="1"/>
</dbReference>
<dbReference type="UniPathway" id="UPA00603">
    <property type="reaction ID" value="UER00660"/>
</dbReference>
<evidence type="ECO:0000313" key="7">
    <source>
        <dbReference type="Proteomes" id="UP000070612"/>
    </source>
</evidence>
<gene>
    <name evidence="6" type="ORF">AFM11_10995</name>
</gene>
<dbReference type="SUPFAM" id="SSF51338">
    <property type="entry name" value="Composite domain of metallo-dependent hydrolases"/>
    <property type="match status" value="1"/>
</dbReference>
<dbReference type="GO" id="GO:0008892">
    <property type="term" value="F:guanine deaminase activity"/>
    <property type="evidence" value="ECO:0007669"/>
    <property type="project" value="TreeGrafter"/>
</dbReference>
<evidence type="ECO:0000313" key="6">
    <source>
        <dbReference type="EMBL" id="KWX23906.1"/>
    </source>
</evidence>
<dbReference type="SUPFAM" id="SSF51556">
    <property type="entry name" value="Metallo-dependent hydrolases"/>
    <property type="match status" value="1"/>
</dbReference>
<dbReference type="AlphaFoldDB" id="A0A132PNI7"/>
<dbReference type="PANTHER" id="PTHR11271">
    <property type="entry name" value="GUANINE DEAMINASE"/>
    <property type="match status" value="1"/>
</dbReference>
<evidence type="ECO:0000256" key="3">
    <source>
        <dbReference type="ARBA" id="ARBA00022801"/>
    </source>
</evidence>
<dbReference type="EMBL" id="LGTW01000006">
    <property type="protein sequence ID" value="KWX23906.1"/>
    <property type="molecule type" value="Genomic_DNA"/>
</dbReference>
<dbReference type="InterPro" id="IPR051607">
    <property type="entry name" value="Metallo-dep_hydrolases"/>
</dbReference>
<sequence>MTRAYRGHLMHIGGNPELADVRDWLVSEPDGVVVVDDTGRITYSGAYADRPGDDAETVDFRPAFLLPGFVDTHIHFPQTYCTDAYGGGRLLDWLARCVFPAEAKLADPAYAQQAARDFCRRRISVGTTTALVFGSAFPHAQDALFSESIRTGLRTISGRGIQTVGPPSAGPLLTDETTAISLAVAEIDRWHGADTGDPATAFVHAAVVPRFALSVTAQTLHALGEVYDSVRDRGVYFHTHLNENVDEVAAVHETYGVRTYLDTYDGRFGGGSTPAGKTLLGPRSVLAHAVHCTADELARMAETATSIAHCPTSQLFLGSGVMPWRSTVRSRVNVSLGTDVSAGDEWLMPRVLNDCFKVHMSEPGDHAVALHPAELLFTATLAGARALDLEARIGNLDVGKEADFVVVDPHHQELLAETLAQIENGDRDRLLFTLLMGMRDDAVVQVYVKGRKLG</sequence>
<dbReference type="STRING" id="59750.AWC31_31260"/>
<comment type="caution">
    <text evidence="6">The sequence shown here is derived from an EMBL/GenBank/DDBJ whole genome shotgun (WGS) entry which is preliminary data.</text>
</comment>
<dbReference type="PANTHER" id="PTHR11271:SF6">
    <property type="entry name" value="GUANINE DEAMINASE"/>
    <property type="match status" value="1"/>
</dbReference>
<dbReference type="GO" id="GO:0008270">
    <property type="term" value="F:zinc ion binding"/>
    <property type="evidence" value="ECO:0007669"/>
    <property type="project" value="TreeGrafter"/>
</dbReference>
<comment type="cofactor">
    <cofactor evidence="1">
        <name>Zn(2+)</name>
        <dbReference type="ChEBI" id="CHEBI:29105"/>
    </cofactor>
</comment>
<evidence type="ECO:0000256" key="2">
    <source>
        <dbReference type="ARBA" id="ARBA00022723"/>
    </source>
</evidence>
<dbReference type="RefSeq" id="WP_067847998.1">
    <property type="nucleotide sequence ID" value="NZ_LGTW01000006.1"/>
</dbReference>
<dbReference type="InterPro" id="IPR011059">
    <property type="entry name" value="Metal-dep_hydrolase_composite"/>
</dbReference>
<dbReference type="GO" id="GO:0005829">
    <property type="term" value="C:cytosol"/>
    <property type="evidence" value="ECO:0007669"/>
    <property type="project" value="TreeGrafter"/>
</dbReference>